<dbReference type="Gene3D" id="3.90.79.10">
    <property type="entry name" value="Nucleoside Triphosphate Pyrophosphohydrolase"/>
    <property type="match status" value="1"/>
</dbReference>
<reference evidence="2 3" key="1">
    <citation type="submission" date="2020-07" db="EMBL/GenBank/DDBJ databases">
        <title>Sequencing the genomes of 1000 actinobacteria strains.</title>
        <authorList>
            <person name="Klenk H.-P."/>
        </authorList>
    </citation>
    <scope>NUCLEOTIDE SEQUENCE [LARGE SCALE GENOMIC DNA]</scope>
    <source>
        <strain evidence="2 3">DSM 42178</strain>
    </source>
</reference>
<dbReference type="AlphaFoldDB" id="A0A852ZXH8"/>
<comment type="caution">
    <text evidence="2">The sequence shown here is derived from an EMBL/GenBank/DDBJ whole genome shotgun (WGS) entry which is preliminary data.</text>
</comment>
<dbReference type="InterPro" id="IPR000086">
    <property type="entry name" value="NUDIX_hydrolase_dom"/>
</dbReference>
<protein>
    <submittedName>
        <fullName evidence="2">ADP-ribose pyrophosphatase YjhB (NUDIX family)</fullName>
    </submittedName>
</protein>
<evidence type="ECO:0000313" key="2">
    <source>
        <dbReference type="EMBL" id="NYI06899.1"/>
    </source>
</evidence>
<organism evidence="2 3">
    <name type="scientific">Allostreptomyces psammosilenae</name>
    <dbReference type="NCBI Taxonomy" id="1892865"/>
    <lineage>
        <taxon>Bacteria</taxon>
        <taxon>Bacillati</taxon>
        <taxon>Actinomycetota</taxon>
        <taxon>Actinomycetes</taxon>
        <taxon>Kitasatosporales</taxon>
        <taxon>Streptomycetaceae</taxon>
        <taxon>Allostreptomyces</taxon>
    </lineage>
</organism>
<proteinExistence type="predicted"/>
<name>A0A852ZXH8_9ACTN</name>
<dbReference type="Proteomes" id="UP000567795">
    <property type="component" value="Unassembled WGS sequence"/>
</dbReference>
<evidence type="ECO:0000313" key="3">
    <source>
        <dbReference type="Proteomes" id="UP000567795"/>
    </source>
</evidence>
<dbReference type="Pfam" id="PF00293">
    <property type="entry name" value="NUDIX"/>
    <property type="match status" value="1"/>
</dbReference>
<keyword evidence="3" id="KW-1185">Reference proteome</keyword>
<sequence>MSLDQGPSDPPRRRLDCATLFTDRHGAVVIVRHPHHDAYTLPTGTADAEEEPHRAAMRGVRTTLGLDLSVGRLLVVDYVPFRRDTAQPGRMLYVFDGGVLADEHIALIKRGQTFALVHLGDLAPFADAGDVRRIRAAAAAVSTKQTVYLVGGHPPAPRSGAHPLAASR</sequence>
<evidence type="ECO:0000259" key="1">
    <source>
        <dbReference type="Pfam" id="PF00293"/>
    </source>
</evidence>
<feature type="domain" description="Nudix hydrolase" evidence="1">
    <location>
        <begin position="18"/>
        <end position="102"/>
    </location>
</feature>
<gene>
    <name evidence="2" type="ORF">FHU37_003842</name>
</gene>
<dbReference type="EMBL" id="JACBZD010000001">
    <property type="protein sequence ID" value="NYI06899.1"/>
    <property type="molecule type" value="Genomic_DNA"/>
</dbReference>
<dbReference type="RefSeq" id="WP_179815411.1">
    <property type="nucleotide sequence ID" value="NZ_JACBZD010000001.1"/>
</dbReference>
<dbReference type="SUPFAM" id="SSF55811">
    <property type="entry name" value="Nudix"/>
    <property type="match status" value="1"/>
</dbReference>
<accession>A0A852ZXH8</accession>
<dbReference type="InterPro" id="IPR015797">
    <property type="entry name" value="NUDIX_hydrolase-like_dom_sf"/>
</dbReference>